<name>W9SFJ2_9ROSA</name>
<accession>W9SFJ2</accession>
<keyword evidence="1" id="KW-1133">Transmembrane helix</keyword>
<dbReference type="Proteomes" id="UP000030645">
    <property type="component" value="Unassembled WGS sequence"/>
</dbReference>
<evidence type="ECO:0000313" key="2">
    <source>
        <dbReference type="EMBL" id="EXC61160.1"/>
    </source>
</evidence>
<reference evidence="3" key="1">
    <citation type="submission" date="2013-01" db="EMBL/GenBank/DDBJ databases">
        <title>Draft Genome Sequence of a Mulberry Tree, Morus notabilis C.K. Schneid.</title>
        <authorList>
            <person name="He N."/>
            <person name="Zhao S."/>
        </authorList>
    </citation>
    <scope>NUCLEOTIDE SEQUENCE</scope>
</reference>
<sequence length="103" mass="11544">MRIESPTLVQSRDITLFVVVMEVGLWALRAFGGVAWVIANMSSMVMLTTLSLVILPTLFLSSSQTTHSMTSKPEWISTRIRVLQNTFCILRTRSTEITIKIAV</sequence>
<organism evidence="2 3">
    <name type="scientific">Morus notabilis</name>
    <dbReference type="NCBI Taxonomy" id="981085"/>
    <lineage>
        <taxon>Eukaryota</taxon>
        <taxon>Viridiplantae</taxon>
        <taxon>Streptophyta</taxon>
        <taxon>Embryophyta</taxon>
        <taxon>Tracheophyta</taxon>
        <taxon>Spermatophyta</taxon>
        <taxon>Magnoliopsida</taxon>
        <taxon>eudicotyledons</taxon>
        <taxon>Gunneridae</taxon>
        <taxon>Pentapetalae</taxon>
        <taxon>rosids</taxon>
        <taxon>fabids</taxon>
        <taxon>Rosales</taxon>
        <taxon>Moraceae</taxon>
        <taxon>Moreae</taxon>
        <taxon>Morus</taxon>
    </lineage>
</organism>
<keyword evidence="1" id="KW-0472">Membrane</keyword>
<gene>
    <name evidence="2" type="ORF">L484_000008</name>
</gene>
<dbReference type="EMBL" id="KE645305">
    <property type="protein sequence ID" value="EXC61160.1"/>
    <property type="molecule type" value="Genomic_DNA"/>
</dbReference>
<protein>
    <submittedName>
        <fullName evidence="2">Uncharacterized protein</fullName>
    </submittedName>
</protein>
<dbReference type="AlphaFoldDB" id="W9SFJ2"/>
<feature type="transmembrane region" description="Helical" evidence="1">
    <location>
        <begin position="14"/>
        <end position="38"/>
    </location>
</feature>
<proteinExistence type="predicted"/>
<keyword evidence="1" id="KW-0812">Transmembrane</keyword>
<evidence type="ECO:0000313" key="3">
    <source>
        <dbReference type="Proteomes" id="UP000030645"/>
    </source>
</evidence>
<feature type="transmembrane region" description="Helical" evidence="1">
    <location>
        <begin position="44"/>
        <end position="62"/>
    </location>
</feature>
<evidence type="ECO:0000256" key="1">
    <source>
        <dbReference type="SAM" id="Phobius"/>
    </source>
</evidence>
<keyword evidence="3" id="KW-1185">Reference proteome</keyword>